<dbReference type="PANTHER" id="PTHR45138">
    <property type="entry name" value="REGULATORY COMPONENTS OF SENSORY TRANSDUCTION SYSTEM"/>
    <property type="match status" value="1"/>
</dbReference>
<evidence type="ECO:0000313" key="4">
    <source>
        <dbReference type="Proteomes" id="UP001519288"/>
    </source>
</evidence>
<feature type="transmembrane region" description="Helical" evidence="1">
    <location>
        <begin position="99"/>
        <end position="121"/>
    </location>
</feature>
<dbReference type="Proteomes" id="UP001519288">
    <property type="component" value="Unassembled WGS sequence"/>
</dbReference>
<organism evidence="3 4">
    <name type="scientific">Paenibacillus shirakamiensis</name>
    <dbReference type="NCBI Taxonomy" id="1265935"/>
    <lineage>
        <taxon>Bacteria</taxon>
        <taxon>Bacillati</taxon>
        <taxon>Bacillota</taxon>
        <taxon>Bacilli</taxon>
        <taxon>Bacillales</taxon>
        <taxon>Paenibacillaceae</taxon>
        <taxon>Paenibacillus</taxon>
    </lineage>
</organism>
<feature type="transmembrane region" description="Helical" evidence="1">
    <location>
        <begin position="141"/>
        <end position="164"/>
    </location>
</feature>
<feature type="transmembrane region" description="Helical" evidence="1">
    <location>
        <begin position="38"/>
        <end position="58"/>
    </location>
</feature>
<dbReference type="InterPro" id="IPR035965">
    <property type="entry name" value="PAS-like_dom_sf"/>
</dbReference>
<feature type="transmembrane region" description="Helical" evidence="1">
    <location>
        <begin position="217"/>
        <end position="234"/>
    </location>
</feature>
<dbReference type="Pfam" id="PF13188">
    <property type="entry name" value="PAS_8"/>
    <property type="match status" value="1"/>
</dbReference>
<comment type="caution">
    <text evidence="3">The sequence shown here is derived from an EMBL/GenBank/DDBJ whole genome shotgun (WGS) entry which is preliminary data.</text>
</comment>
<dbReference type="CDD" id="cd01949">
    <property type="entry name" value="GGDEF"/>
    <property type="match status" value="1"/>
</dbReference>
<dbReference type="SMART" id="SM00267">
    <property type="entry name" value="GGDEF"/>
    <property type="match status" value="1"/>
</dbReference>
<dbReference type="InterPro" id="IPR029787">
    <property type="entry name" value="Nucleotide_cyclase"/>
</dbReference>
<dbReference type="PROSITE" id="PS50887">
    <property type="entry name" value="GGDEF"/>
    <property type="match status" value="1"/>
</dbReference>
<proteinExistence type="predicted"/>
<keyword evidence="1" id="KW-0472">Membrane</keyword>
<dbReference type="InterPro" id="IPR050469">
    <property type="entry name" value="Diguanylate_Cyclase"/>
</dbReference>
<feature type="transmembrane region" description="Helical" evidence="1">
    <location>
        <begin position="6"/>
        <end position="26"/>
    </location>
</feature>
<accession>A0ABS4JMN9</accession>
<dbReference type="SUPFAM" id="SSF55785">
    <property type="entry name" value="PYP-like sensor domain (PAS domain)"/>
    <property type="match status" value="1"/>
</dbReference>
<feature type="domain" description="GGDEF" evidence="2">
    <location>
        <begin position="378"/>
        <end position="512"/>
    </location>
</feature>
<evidence type="ECO:0000256" key="1">
    <source>
        <dbReference type="SAM" id="Phobius"/>
    </source>
</evidence>
<protein>
    <submittedName>
        <fullName evidence="3">Diguanylate cyclase (GGDEF)-like protein</fullName>
    </submittedName>
</protein>
<feature type="transmembrane region" description="Helical" evidence="1">
    <location>
        <begin position="70"/>
        <end position="87"/>
    </location>
</feature>
<dbReference type="EMBL" id="JAGGLD010000008">
    <property type="protein sequence ID" value="MBP2002396.1"/>
    <property type="molecule type" value="Genomic_DNA"/>
</dbReference>
<dbReference type="InterPro" id="IPR000160">
    <property type="entry name" value="GGDEF_dom"/>
</dbReference>
<dbReference type="Pfam" id="PF16927">
    <property type="entry name" value="HisKA_7TM"/>
    <property type="match status" value="1"/>
</dbReference>
<dbReference type="SUPFAM" id="SSF55073">
    <property type="entry name" value="Nucleotide cyclase"/>
    <property type="match status" value="1"/>
</dbReference>
<reference evidence="3 4" key="1">
    <citation type="submission" date="2021-03" db="EMBL/GenBank/DDBJ databases">
        <title>Genomic Encyclopedia of Type Strains, Phase IV (KMG-IV): sequencing the most valuable type-strain genomes for metagenomic binning, comparative biology and taxonomic classification.</title>
        <authorList>
            <person name="Goeker M."/>
        </authorList>
    </citation>
    <scope>NUCLEOTIDE SEQUENCE [LARGE SCALE GENOMIC DNA]</scope>
    <source>
        <strain evidence="3 4">DSM 26806</strain>
    </source>
</reference>
<name>A0ABS4JMN9_9BACL</name>
<dbReference type="Gene3D" id="3.30.450.20">
    <property type="entry name" value="PAS domain"/>
    <property type="match status" value="1"/>
</dbReference>
<dbReference type="RefSeq" id="WP_209865356.1">
    <property type="nucleotide sequence ID" value="NZ_JAGGLD010000008.1"/>
</dbReference>
<dbReference type="Gene3D" id="3.30.70.270">
    <property type="match status" value="1"/>
</dbReference>
<dbReference type="InterPro" id="IPR031621">
    <property type="entry name" value="HisKA_7TM"/>
</dbReference>
<sequence>MNSITTYITLVTTSGVLSIFLCIYAWLRRKEIPGSHLFILWTLSSAIYIFAVAFGLASSSLTLMMFWTKIEYIGMPYIPVLGLLLVFRYMGWRLSRWKLALLFIIPILTTGLVATNEWHHLFYKSIYLRTDTATPIANTVIGPWYIVHGAFTFSCLLAGTILLARQWTSTKKAYRLQLTTLICGQMLPMIASFIYLMGLTPGGIDPVPMVMCLTSALYIWALITTRLLTIIPIAKERIFESMRDGVVVLDSSNRIIDYNQALLQFIPSMTPKMIGQSLDEVWGQLTGKAFPARYAVDGSEEVAWNSTTYVQVRSSVIKLRNNEEAGRLLMLVDVTQQTRLEEQLRYLAYHDELTQIYNRTHFIQTCKQLLQHCDAIYHPLSIILFDVDHFKQINDTYGHELGDRALQHVVQVCLSVIDSDSFLARYGGEEFVVALPDLNLDQAGIIAEKIRASLEATPMMIDQHPVLLTSSFGVSTAGDGADTPLEFLLRDADEALYLSKRNGRNAVHLHHGRVSSYIHGY</sequence>
<evidence type="ECO:0000313" key="3">
    <source>
        <dbReference type="EMBL" id="MBP2002396.1"/>
    </source>
</evidence>
<evidence type="ECO:0000259" key="2">
    <source>
        <dbReference type="PROSITE" id="PS50887"/>
    </source>
</evidence>
<keyword evidence="4" id="KW-1185">Reference proteome</keyword>
<dbReference type="NCBIfam" id="TIGR00254">
    <property type="entry name" value="GGDEF"/>
    <property type="match status" value="1"/>
</dbReference>
<feature type="transmembrane region" description="Helical" evidence="1">
    <location>
        <begin position="176"/>
        <end position="197"/>
    </location>
</feature>
<dbReference type="InterPro" id="IPR000014">
    <property type="entry name" value="PAS"/>
</dbReference>
<dbReference type="Pfam" id="PF00990">
    <property type="entry name" value="GGDEF"/>
    <property type="match status" value="1"/>
</dbReference>
<keyword evidence="1" id="KW-0812">Transmembrane</keyword>
<dbReference type="InterPro" id="IPR043128">
    <property type="entry name" value="Rev_trsase/Diguanyl_cyclase"/>
</dbReference>
<dbReference type="PANTHER" id="PTHR45138:SF9">
    <property type="entry name" value="DIGUANYLATE CYCLASE DGCM-RELATED"/>
    <property type="match status" value="1"/>
</dbReference>
<gene>
    <name evidence="3" type="ORF">J2Z69_003469</name>
</gene>
<keyword evidence="1" id="KW-1133">Transmembrane helix</keyword>